<reference evidence="1" key="1">
    <citation type="submission" date="2022-01" db="EMBL/GenBank/DDBJ databases">
        <title>Genome assemble of Metamasius hemipterus Nardonella endosymbiont.</title>
        <authorList>
            <person name="Palmieri L."/>
            <person name="Pavarini R."/>
            <person name="Sharma P."/>
        </authorList>
    </citation>
    <scope>NUCLEOTIDE SEQUENCE [LARGE SCALE GENOMIC DNA]</scope>
    <source>
        <strain evidence="1">NARMHE1</strain>
    </source>
</reference>
<dbReference type="RefSeq" id="WP_284693620.1">
    <property type="nucleotide sequence ID" value="NZ_JAKMAI010000007.1"/>
</dbReference>
<gene>
    <name evidence="1" type="ORF">L7J86_00820</name>
</gene>
<dbReference type="Proteomes" id="UP001203831">
    <property type="component" value="Unassembled WGS sequence"/>
</dbReference>
<dbReference type="PANTHER" id="PTHR43493:SF5">
    <property type="entry name" value="DNA GYRASE SUBUNIT A, CHLOROPLASTIC_MITOCHONDRIAL"/>
    <property type="match status" value="1"/>
</dbReference>
<dbReference type="EMBL" id="JAKMAI010000007">
    <property type="protein sequence ID" value="MCM0158325.1"/>
    <property type="molecule type" value="Genomic_DNA"/>
</dbReference>
<evidence type="ECO:0000313" key="2">
    <source>
        <dbReference type="Proteomes" id="UP001203831"/>
    </source>
</evidence>
<comment type="caution">
    <text evidence="1">The sequence shown here is derived from an EMBL/GenBank/DDBJ whole genome shotgun (WGS) entry which is preliminary data.</text>
</comment>
<accession>A0ABT0TWW6</accession>
<dbReference type="InterPro" id="IPR050220">
    <property type="entry name" value="Type_II_DNA_Topoisomerases"/>
</dbReference>
<keyword evidence="2" id="KW-1185">Reference proteome</keyword>
<dbReference type="Pfam" id="PF03989">
    <property type="entry name" value="DNA_gyraseA_C"/>
    <property type="match status" value="3"/>
</dbReference>
<sequence>YLIICLNNGIIKKTLIDLFKNKRNNGILAININNENIKIIGVSIIYTNNLIILSTLQGKFIKFNENKIKLTQRNSYGVKSIKLQNNDKVISLDIIKNNEYILTITENGYGKKTKE</sequence>
<evidence type="ECO:0000313" key="1">
    <source>
        <dbReference type="EMBL" id="MCM0158325.1"/>
    </source>
</evidence>
<protein>
    <submittedName>
        <fullName evidence="1">DNA gyrase subunit A</fullName>
    </submittedName>
</protein>
<dbReference type="PANTHER" id="PTHR43493">
    <property type="entry name" value="DNA GYRASE/TOPOISOMERASE SUBUNIT A"/>
    <property type="match status" value="1"/>
</dbReference>
<organism evidence="1 2">
    <name type="scientific">endosymbiont of Metamasius hemipterus</name>
    <dbReference type="NCBI Taxonomy" id="204627"/>
    <lineage>
        <taxon>Bacteria</taxon>
        <taxon>Pseudomonadati</taxon>
        <taxon>Pseudomonadota</taxon>
        <taxon>Gammaproteobacteria</taxon>
        <taxon>Candidatus Nardonella</taxon>
    </lineage>
</organism>
<feature type="non-terminal residue" evidence="1">
    <location>
        <position position="1"/>
    </location>
</feature>
<name>A0ABT0TWW6_9GAMM</name>
<dbReference type="SUPFAM" id="SSF101904">
    <property type="entry name" value="GyrA/ParC C-terminal domain-like"/>
    <property type="match status" value="1"/>
</dbReference>
<dbReference type="Gene3D" id="2.120.10.90">
    <property type="entry name" value="DNA gyrase/topoisomerase IV, subunit A, C-terminal"/>
    <property type="match status" value="1"/>
</dbReference>
<dbReference type="InterPro" id="IPR035516">
    <property type="entry name" value="Gyrase/topoIV_suA_C"/>
</dbReference>
<proteinExistence type="predicted"/>
<dbReference type="InterPro" id="IPR006691">
    <property type="entry name" value="GyrA/parC_rep"/>
</dbReference>